<gene>
    <name evidence="3" type="ORF">LZ495_40715</name>
</gene>
<dbReference type="RefSeq" id="WP_235058284.1">
    <property type="nucleotide sequence ID" value="NZ_JAKFHA010000050.1"/>
</dbReference>
<protein>
    <recommendedName>
        <fullName evidence="5">Lipoprotein</fullName>
    </recommendedName>
</protein>
<feature type="signal peptide" evidence="2">
    <location>
        <begin position="1"/>
        <end position="27"/>
    </location>
</feature>
<accession>A0AA41Q928</accession>
<organism evidence="3 4">
    <name type="scientific">Yinghuangia soli</name>
    <dbReference type="NCBI Taxonomy" id="2908204"/>
    <lineage>
        <taxon>Bacteria</taxon>
        <taxon>Bacillati</taxon>
        <taxon>Actinomycetota</taxon>
        <taxon>Actinomycetes</taxon>
        <taxon>Kitasatosporales</taxon>
        <taxon>Streptomycetaceae</taxon>
        <taxon>Yinghuangia</taxon>
    </lineage>
</organism>
<feature type="region of interest" description="Disordered" evidence="1">
    <location>
        <begin position="33"/>
        <end position="90"/>
    </location>
</feature>
<feature type="compositionally biased region" description="Polar residues" evidence="1">
    <location>
        <begin position="73"/>
        <end position="84"/>
    </location>
</feature>
<keyword evidence="2" id="KW-0732">Signal</keyword>
<dbReference type="EMBL" id="JAKFHA010000050">
    <property type="protein sequence ID" value="MCF2533512.1"/>
    <property type="molecule type" value="Genomic_DNA"/>
</dbReference>
<evidence type="ECO:0000313" key="4">
    <source>
        <dbReference type="Proteomes" id="UP001165378"/>
    </source>
</evidence>
<dbReference type="Proteomes" id="UP001165378">
    <property type="component" value="Unassembled WGS sequence"/>
</dbReference>
<feature type="compositionally biased region" description="Low complexity" evidence="1">
    <location>
        <begin position="41"/>
        <end position="62"/>
    </location>
</feature>
<dbReference type="AlphaFoldDB" id="A0AA41Q928"/>
<evidence type="ECO:0008006" key="5">
    <source>
        <dbReference type="Google" id="ProtNLM"/>
    </source>
</evidence>
<evidence type="ECO:0000256" key="2">
    <source>
        <dbReference type="SAM" id="SignalP"/>
    </source>
</evidence>
<comment type="caution">
    <text evidence="3">The sequence shown here is derived from an EMBL/GenBank/DDBJ whole genome shotgun (WGS) entry which is preliminary data.</text>
</comment>
<evidence type="ECO:0000256" key="1">
    <source>
        <dbReference type="SAM" id="MobiDB-lite"/>
    </source>
</evidence>
<dbReference type="PROSITE" id="PS51257">
    <property type="entry name" value="PROKAR_LIPOPROTEIN"/>
    <property type="match status" value="1"/>
</dbReference>
<keyword evidence="4" id="KW-1185">Reference proteome</keyword>
<sequence length="238" mass="24636">MRTRTPASAVKKAALVGALFASLALTACEIPGKDDKKAEASKSASAEPSAAPSEEASDAPAESPKPKDPTATKRPTSAAPTKQGTAGPRVLVSAARTGGYERLTEDMLSVPVDPGDIGEGMNVVLAAYGKTPTGDREVLFEGVSGLTAMDGKRFEHMIRGMIEYVNLDGGSVPEGAAMKSYDPGPLGGTLECMPAQDAYPAAICGWADKNTVAVAYFDKLSADAAAKKLVEMRSDLEK</sequence>
<proteinExistence type="predicted"/>
<feature type="chain" id="PRO_5041373684" description="Lipoprotein" evidence="2">
    <location>
        <begin position="28"/>
        <end position="238"/>
    </location>
</feature>
<reference evidence="3" key="1">
    <citation type="submission" date="2022-01" db="EMBL/GenBank/DDBJ databases">
        <title>Genome-Based Taxonomic Classification of the Phylum Actinobacteria.</title>
        <authorList>
            <person name="Gao Y."/>
        </authorList>
    </citation>
    <scope>NUCLEOTIDE SEQUENCE</scope>
    <source>
        <strain evidence="3">KLBMP 8922</strain>
    </source>
</reference>
<evidence type="ECO:0000313" key="3">
    <source>
        <dbReference type="EMBL" id="MCF2533512.1"/>
    </source>
</evidence>
<name>A0AA41Q928_9ACTN</name>